<dbReference type="SUPFAM" id="SSF56726">
    <property type="entry name" value="DNA topoisomerase IV, alpha subunit"/>
    <property type="match status" value="1"/>
</dbReference>
<proteinExistence type="predicted"/>
<evidence type="ECO:0000313" key="3">
    <source>
        <dbReference type="EMBL" id="OLN30815.1"/>
    </source>
</evidence>
<organism evidence="3 4">
    <name type="scientific">Desulfosporosinus metallidurans</name>
    <dbReference type="NCBI Taxonomy" id="1888891"/>
    <lineage>
        <taxon>Bacteria</taxon>
        <taxon>Bacillati</taxon>
        <taxon>Bacillota</taxon>
        <taxon>Clostridia</taxon>
        <taxon>Eubacteriales</taxon>
        <taxon>Desulfitobacteriaceae</taxon>
        <taxon>Desulfosporosinus</taxon>
    </lineage>
</organism>
<dbReference type="GO" id="GO:0005694">
    <property type="term" value="C:chromosome"/>
    <property type="evidence" value="ECO:0007669"/>
    <property type="project" value="InterPro"/>
</dbReference>
<dbReference type="GO" id="GO:0003677">
    <property type="term" value="F:DNA binding"/>
    <property type="evidence" value="ECO:0007669"/>
    <property type="project" value="InterPro"/>
</dbReference>
<dbReference type="InterPro" id="IPR024466">
    <property type="entry name" value="CHP02679_N"/>
</dbReference>
<gene>
    <name evidence="3" type="ORF">DSOL_2933</name>
</gene>
<evidence type="ECO:0000259" key="1">
    <source>
        <dbReference type="Pfam" id="PF09664"/>
    </source>
</evidence>
<protein>
    <recommendedName>
        <fullName evidence="5">TIGR02679 family protein</fullName>
    </recommendedName>
</protein>
<name>A0A1Q8QTZ8_9FIRM</name>
<sequence length="471" mass="54117">MELAYRKTARQYYGDPLLSNLLKAIFKKYQGQSGVRGNAEIKASSLAEAQRLQNYFGNRVQRLIHSGSELHVPLKIFAEELQQGYKLTIPDLYEVLNNEPLLTKVEQKQLKETAWTHLFEQVSQDFEREHGFPLDNIVFCQETFNWFERLKTGTASGYRVLKSALRKGEDACSDLYKCIKALWHLFVGREVMFKELSVCVNRVRIPMFADYVTNDPHAFDWKMTAGRLLWYALNDIDNQMIKIGRKTASDKLVVPEYMQKRQIYRNFGLMDDDISSFSHVFAPHFTSGISPRTLNLSEILSYGKFPVYSVIYAFENPSVLSYLVDEIVQFLDLNGLSLEQIPENFPALVCTSGQSRSAAIAFITRCLDSNPDCPVYYSGDLDLPGLQMMWGIQERFSVNFEAGRMDVATYCKLSDSAHLPFSVQDIKILKKSLDDLPKVMVELGVKVYQEEFAKDLKKDVMEVICREIKNY</sequence>
<dbReference type="AlphaFoldDB" id="A0A1Q8QTZ8"/>
<dbReference type="EMBL" id="MLBF01000022">
    <property type="protein sequence ID" value="OLN30815.1"/>
    <property type="molecule type" value="Genomic_DNA"/>
</dbReference>
<dbReference type="Pfam" id="PF09664">
    <property type="entry name" value="DUF2399"/>
    <property type="match status" value="1"/>
</dbReference>
<evidence type="ECO:0000259" key="2">
    <source>
        <dbReference type="Pfam" id="PF11796"/>
    </source>
</evidence>
<evidence type="ECO:0008006" key="5">
    <source>
        <dbReference type="Google" id="ProtNLM"/>
    </source>
</evidence>
<accession>A0A1Q8QTZ8</accession>
<dbReference type="Proteomes" id="UP000186102">
    <property type="component" value="Unassembled WGS sequence"/>
</dbReference>
<reference evidence="3 4" key="1">
    <citation type="submission" date="2016-09" db="EMBL/GenBank/DDBJ databases">
        <title>Complete genome of Desulfosporosinus sp. OL.</title>
        <authorList>
            <person name="Mardanov A."/>
            <person name="Beletsky A."/>
            <person name="Panova A."/>
            <person name="Karnachuk O."/>
            <person name="Ravin N."/>
        </authorList>
    </citation>
    <scope>NUCLEOTIDE SEQUENCE [LARGE SCALE GENOMIC DNA]</scope>
    <source>
        <strain evidence="3 4">OL</strain>
    </source>
</reference>
<keyword evidence="4" id="KW-1185">Reference proteome</keyword>
<dbReference type="OrthoDB" id="1661308at2"/>
<dbReference type="InterPro" id="IPR024465">
    <property type="entry name" value="DUF2399"/>
</dbReference>
<dbReference type="InterPro" id="IPR036078">
    <property type="entry name" value="Spo11/TopoVI_A_sf"/>
</dbReference>
<evidence type="ECO:0000313" key="4">
    <source>
        <dbReference type="Proteomes" id="UP000186102"/>
    </source>
</evidence>
<dbReference type="Pfam" id="PF11796">
    <property type="entry name" value="DUF3323"/>
    <property type="match status" value="1"/>
</dbReference>
<dbReference type="STRING" id="1888891.DSOL_2933"/>
<comment type="caution">
    <text evidence="3">The sequence shown here is derived from an EMBL/GenBank/DDBJ whole genome shotgun (WGS) entry which is preliminary data.</text>
</comment>
<feature type="domain" description="DUF2399" evidence="1">
    <location>
        <begin position="293"/>
        <end position="460"/>
    </location>
</feature>
<feature type="domain" description="Conserved hypothetical protein CHP02679 N terminus" evidence="2">
    <location>
        <begin position="36"/>
        <end position="283"/>
    </location>
</feature>
<dbReference type="RefSeq" id="WP_075365474.1">
    <property type="nucleotide sequence ID" value="NZ_MLBF01000022.1"/>
</dbReference>